<dbReference type="PANTHER" id="PTHR14270">
    <property type="entry name" value="NONSENSE-MEDIATED MRNA DECAY FACTOR SMG9"/>
    <property type="match status" value="1"/>
</dbReference>
<comment type="caution">
    <text evidence="1">The sequence shown here is derived from an EMBL/GenBank/DDBJ whole genome shotgun (WGS) entry which is preliminary data.</text>
</comment>
<gene>
    <name evidence="1" type="ORF">PACLA_8A005393</name>
</gene>
<dbReference type="InterPro" id="IPR039177">
    <property type="entry name" value="SMG9"/>
</dbReference>
<feature type="non-terminal residue" evidence="1">
    <location>
        <position position="1"/>
    </location>
</feature>
<accession>A0A6S7IVG0</accession>
<dbReference type="Proteomes" id="UP001152795">
    <property type="component" value="Unassembled WGS sequence"/>
</dbReference>
<dbReference type="EMBL" id="CACRXK020006459">
    <property type="protein sequence ID" value="CAB4009461.1"/>
    <property type="molecule type" value="Genomic_DNA"/>
</dbReference>
<evidence type="ECO:0000313" key="1">
    <source>
        <dbReference type="EMBL" id="CAB4009461.1"/>
    </source>
</evidence>
<name>A0A6S7IVG0_PARCT</name>
<dbReference type="GO" id="GO:0000184">
    <property type="term" value="P:nuclear-transcribed mRNA catabolic process, nonsense-mediated decay"/>
    <property type="evidence" value="ECO:0007669"/>
    <property type="project" value="InterPro"/>
</dbReference>
<sequence>MSITNERVIFLDTQPILNASILDNVIRHERNIPSEVTSAENYAELQSIQITTFLFTVCHVVLVVQDWFCDLNIMRFLKTAEMLKPTSGAHTATHDGSSNLLPEEFDEYYPNI</sequence>
<keyword evidence="2" id="KW-1185">Reference proteome</keyword>
<evidence type="ECO:0000313" key="2">
    <source>
        <dbReference type="Proteomes" id="UP001152795"/>
    </source>
</evidence>
<dbReference type="AlphaFoldDB" id="A0A6S7IVG0"/>
<organism evidence="1 2">
    <name type="scientific">Paramuricea clavata</name>
    <name type="common">Red gorgonian</name>
    <name type="synonym">Violescent sea-whip</name>
    <dbReference type="NCBI Taxonomy" id="317549"/>
    <lineage>
        <taxon>Eukaryota</taxon>
        <taxon>Metazoa</taxon>
        <taxon>Cnidaria</taxon>
        <taxon>Anthozoa</taxon>
        <taxon>Octocorallia</taxon>
        <taxon>Malacalcyonacea</taxon>
        <taxon>Plexauridae</taxon>
        <taxon>Paramuricea</taxon>
    </lineage>
</organism>
<proteinExistence type="predicted"/>
<dbReference type="OrthoDB" id="79514at2759"/>
<protein>
    <submittedName>
        <fullName evidence="1">SMG9</fullName>
    </submittedName>
</protein>
<dbReference type="PANTHER" id="PTHR14270:SF0">
    <property type="entry name" value="NONSENSE-MEDIATED MRNA DECAY FACTOR SMG9"/>
    <property type="match status" value="1"/>
</dbReference>
<reference evidence="1" key="1">
    <citation type="submission" date="2020-04" db="EMBL/GenBank/DDBJ databases">
        <authorList>
            <person name="Alioto T."/>
            <person name="Alioto T."/>
            <person name="Gomez Garrido J."/>
        </authorList>
    </citation>
    <scope>NUCLEOTIDE SEQUENCE</scope>
    <source>
        <strain evidence="1">A484AB</strain>
    </source>
</reference>